<evidence type="ECO:0000313" key="2">
    <source>
        <dbReference type="Proteomes" id="UP000582231"/>
    </source>
</evidence>
<dbReference type="AlphaFoldDB" id="A0A852RDN1"/>
<accession>A0A852RDN1</accession>
<dbReference type="RefSeq" id="WP_179727440.1">
    <property type="nucleotide sequence ID" value="NZ_BAABEF010000001.1"/>
</dbReference>
<dbReference type="Gene3D" id="3.30.530.20">
    <property type="match status" value="1"/>
</dbReference>
<dbReference type="CDD" id="cd07812">
    <property type="entry name" value="SRPBCC"/>
    <property type="match status" value="1"/>
</dbReference>
<dbReference type="SUPFAM" id="SSF55961">
    <property type="entry name" value="Bet v1-like"/>
    <property type="match status" value="1"/>
</dbReference>
<comment type="caution">
    <text evidence="1">The sequence shown here is derived from an EMBL/GenBank/DDBJ whole genome shotgun (WGS) entry which is preliminary data.</text>
</comment>
<dbReference type="EMBL" id="JACCBF010000001">
    <property type="protein sequence ID" value="NYD31317.1"/>
    <property type="molecule type" value="Genomic_DNA"/>
</dbReference>
<protein>
    <submittedName>
        <fullName evidence="1">Putative membrane protein</fullName>
    </submittedName>
</protein>
<sequence>MSNVVEQSVEIAAPVSKVFAYVDDFTCTKDWMYGLTKIEPVTDQLRGVGAQYDGVMKVGVPLKARIECTAWEQDRLLELTSVKGVETTQRWSFTDLGGDRTRVDAWISFTLPGGPAGKAIAGAVKPVVGVAVKHSSEALVRNVEALA</sequence>
<evidence type="ECO:0000313" key="1">
    <source>
        <dbReference type="EMBL" id="NYD31317.1"/>
    </source>
</evidence>
<dbReference type="InterPro" id="IPR019587">
    <property type="entry name" value="Polyketide_cyclase/dehydratase"/>
</dbReference>
<dbReference type="Pfam" id="PF10604">
    <property type="entry name" value="Polyketide_cyc2"/>
    <property type="match status" value="1"/>
</dbReference>
<keyword evidence="2" id="KW-1185">Reference proteome</keyword>
<organism evidence="1 2">
    <name type="scientific">Nocardioides kongjuensis</name>
    <dbReference type="NCBI Taxonomy" id="349522"/>
    <lineage>
        <taxon>Bacteria</taxon>
        <taxon>Bacillati</taxon>
        <taxon>Actinomycetota</taxon>
        <taxon>Actinomycetes</taxon>
        <taxon>Propionibacteriales</taxon>
        <taxon>Nocardioidaceae</taxon>
        <taxon>Nocardioides</taxon>
    </lineage>
</organism>
<proteinExistence type="predicted"/>
<gene>
    <name evidence="1" type="ORF">BJ958_002863</name>
</gene>
<dbReference type="Proteomes" id="UP000582231">
    <property type="component" value="Unassembled WGS sequence"/>
</dbReference>
<dbReference type="InterPro" id="IPR023393">
    <property type="entry name" value="START-like_dom_sf"/>
</dbReference>
<reference evidence="1 2" key="1">
    <citation type="submission" date="2020-07" db="EMBL/GenBank/DDBJ databases">
        <title>Sequencing the genomes of 1000 actinobacteria strains.</title>
        <authorList>
            <person name="Klenk H.-P."/>
        </authorList>
    </citation>
    <scope>NUCLEOTIDE SEQUENCE [LARGE SCALE GENOMIC DNA]</scope>
    <source>
        <strain evidence="1 2">DSM 19082</strain>
    </source>
</reference>
<name>A0A852RDN1_9ACTN</name>